<reference evidence="3" key="1">
    <citation type="submission" date="2016-11" db="EMBL/GenBank/DDBJ databases">
        <authorList>
            <person name="Varghese N."/>
            <person name="Submissions S."/>
        </authorList>
    </citation>
    <scope>NUCLEOTIDE SEQUENCE [LARGE SCALE GENOMIC DNA]</scope>
    <source>
        <strain evidence="3">DSM 26349</strain>
    </source>
</reference>
<dbReference type="EMBL" id="FQYV01000012">
    <property type="protein sequence ID" value="SHJ23681.1"/>
    <property type="molecule type" value="Genomic_DNA"/>
</dbReference>
<dbReference type="STRING" id="797419.SAMN05216556_11397"/>
<name>A0A1M6HN37_9FLAO</name>
<evidence type="ECO:0000313" key="3">
    <source>
        <dbReference type="Proteomes" id="UP000184172"/>
    </source>
</evidence>
<dbReference type="SUPFAM" id="SSF53335">
    <property type="entry name" value="S-adenosyl-L-methionine-dependent methyltransferases"/>
    <property type="match status" value="1"/>
</dbReference>
<dbReference type="InterPro" id="IPR025714">
    <property type="entry name" value="Methyltranfer_dom"/>
</dbReference>
<keyword evidence="2" id="KW-0808">Transferase</keyword>
<dbReference type="PANTHER" id="PTHR43861:SF6">
    <property type="entry name" value="METHYLTRANSFERASE TYPE 11"/>
    <property type="match status" value="1"/>
</dbReference>
<sequence>MSQDVSKILETNKRQKEFYNSTSKKKKNLPTKIWSTIRNGLLSDYRKNYDLKDRVYDEHKIWFGDLKDKKVLDLGCLRGNALSLYLAENAKEYIGIDLSDTAIDVLQKNIEKANCKNAKAIAVDFLSPEFSEKDFDLIYAYGVLHHFEDFDLLVNKLNEKLAPGGVIISYDPLQTSLPIKIMRSLYRPFQSDKDWEWPFSKQTLKKIDSSFDIVEKRGMLGKSKYGIPLNFLPLSKSYKRKKVSKMIEKDWNADSWKDIHSCMHLTLKLQKKPS</sequence>
<keyword evidence="2" id="KW-0489">Methyltransferase</keyword>
<dbReference type="GO" id="GO:0008168">
    <property type="term" value="F:methyltransferase activity"/>
    <property type="evidence" value="ECO:0007669"/>
    <property type="project" value="UniProtKB-KW"/>
</dbReference>
<feature type="domain" description="Methyltransferase" evidence="1">
    <location>
        <begin position="67"/>
        <end position="181"/>
    </location>
</feature>
<dbReference type="AlphaFoldDB" id="A0A1M6HN37"/>
<dbReference type="InterPro" id="IPR029063">
    <property type="entry name" value="SAM-dependent_MTases_sf"/>
</dbReference>
<organism evidence="2 3">
    <name type="scientific">Aequorivita viscosa</name>
    <dbReference type="NCBI Taxonomy" id="797419"/>
    <lineage>
        <taxon>Bacteria</taxon>
        <taxon>Pseudomonadati</taxon>
        <taxon>Bacteroidota</taxon>
        <taxon>Flavobacteriia</taxon>
        <taxon>Flavobacteriales</taxon>
        <taxon>Flavobacteriaceae</taxon>
        <taxon>Aequorivita</taxon>
    </lineage>
</organism>
<dbReference type="PANTHER" id="PTHR43861">
    <property type="entry name" value="TRANS-ACONITATE 2-METHYLTRANSFERASE-RELATED"/>
    <property type="match status" value="1"/>
</dbReference>
<gene>
    <name evidence="2" type="ORF">SAMN04487908_1127</name>
</gene>
<dbReference type="CDD" id="cd02440">
    <property type="entry name" value="AdoMet_MTases"/>
    <property type="match status" value="1"/>
</dbReference>
<protein>
    <submittedName>
        <fullName evidence="2">2-polyprenyl-3-methyl-5-hydroxy-6-metoxy-1,4-benzoquinol methylase</fullName>
    </submittedName>
</protein>
<dbReference type="Proteomes" id="UP000184172">
    <property type="component" value="Unassembled WGS sequence"/>
</dbReference>
<dbReference type="OrthoDB" id="9770553at2"/>
<keyword evidence="3" id="KW-1185">Reference proteome</keyword>
<dbReference type="GO" id="GO:0032259">
    <property type="term" value="P:methylation"/>
    <property type="evidence" value="ECO:0007669"/>
    <property type="project" value="UniProtKB-KW"/>
</dbReference>
<evidence type="ECO:0000313" key="2">
    <source>
        <dbReference type="EMBL" id="SHJ23681.1"/>
    </source>
</evidence>
<dbReference type="Gene3D" id="3.40.50.150">
    <property type="entry name" value="Vaccinia Virus protein VP39"/>
    <property type="match status" value="1"/>
</dbReference>
<dbReference type="Pfam" id="PF13847">
    <property type="entry name" value="Methyltransf_31"/>
    <property type="match status" value="1"/>
</dbReference>
<proteinExistence type="predicted"/>
<evidence type="ECO:0000259" key="1">
    <source>
        <dbReference type="Pfam" id="PF13847"/>
    </source>
</evidence>
<accession>A0A1M6HN37</accession>
<dbReference type="RefSeq" id="WP_073217995.1">
    <property type="nucleotide sequence ID" value="NZ_FNNS01000013.1"/>
</dbReference>